<feature type="domain" description="RNA polymerase sigma-70 region 2" evidence="6">
    <location>
        <begin position="27"/>
        <end position="82"/>
    </location>
</feature>
<keyword evidence="3" id="KW-0731">Sigma factor</keyword>
<keyword evidence="5" id="KW-0804">Transcription</keyword>
<dbReference type="InterPro" id="IPR013325">
    <property type="entry name" value="RNA_pol_sigma_r2"/>
</dbReference>
<evidence type="ECO:0000259" key="6">
    <source>
        <dbReference type="Pfam" id="PF04542"/>
    </source>
</evidence>
<dbReference type="SUPFAM" id="SSF88659">
    <property type="entry name" value="Sigma3 and sigma4 domains of RNA polymerase sigma factors"/>
    <property type="match status" value="1"/>
</dbReference>
<protein>
    <submittedName>
        <fullName evidence="8">RNA polymerase sigma factor</fullName>
    </submittedName>
</protein>
<reference evidence="8 9" key="1">
    <citation type="submission" date="2023-08" db="EMBL/GenBank/DDBJ databases">
        <title>Rhodoferax potami sp. nov. and Rhodoferax mekongensis sp. nov., isolated from the Mekong River in Thailand.</title>
        <authorList>
            <person name="Kitikhun S."/>
            <person name="Charoenyingcharoen P."/>
            <person name="Siriarchawattana P."/>
            <person name="Likhitrattanapisal S."/>
            <person name="Nilsakha T."/>
            <person name="Chanpet A."/>
            <person name="Rattanawaree P."/>
            <person name="Ingsriswang S."/>
        </authorList>
    </citation>
    <scope>NUCLEOTIDE SEQUENCE [LARGE SCALE GENOMIC DNA]</scope>
    <source>
        <strain evidence="8 9">TBRC 17660</strain>
    </source>
</reference>
<dbReference type="Proteomes" id="UP001321700">
    <property type="component" value="Unassembled WGS sequence"/>
</dbReference>
<gene>
    <name evidence="8" type="ORF">RAE19_18185</name>
</gene>
<dbReference type="InterPro" id="IPR036388">
    <property type="entry name" value="WH-like_DNA-bd_sf"/>
</dbReference>
<evidence type="ECO:0000259" key="7">
    <source>
        <dbReference type="Pfam" id="PF08281"/>
    </source>
</evidence>
<evidence type="ECO:0000313" key="8">
    <source>
        <dbReference type="EMBL" id="MDT7520601.1"/>
    </source>
</evidence>
<comment type="similarity">
    <text evidence="1">Belongs to the sigma-70 factor family. ECF subfamily.</text>
</comment>
<evidence type="ECO:0000256" key="3">
    <source>
        <dbReference type="ARBA" id="ARBA00023082"/>
    </source>
</evidence>
<comment type="caution">
    <text evidence="8">The sequence shown here is derived from an EMBL/GenBank/DDBJ whole genome shotgun (WGS) entry which is preliminary data.</text>
</comment>
<dbReference type="InterPro" id="IPR039425">
    <property type="entry name" value="RNA_pol_sigma-70-like"/>
</dbReference>
<accession>A0ABU3KS04</accession>
<dbReference type="InterPro" id="IPR013249">
    <property type="entry name" value="RNA_pol_sigma70_r4_t2"/>
</dbReference>
<evidence type="ECO:0000256" key="1">
    <source>
        <dbReference type="ARBA" id="ARBA00010641"/>
    </source>
</evidence>
<dbReference type="Gene3D" id="1.10.10.10">
    <property type="entry name" value="Winged helix-like DNA-binding domain superfamily/Winged helix DNA-binding domain"/>
    <property type="match status" value="1"/>
</dbReference>
<evidence type="ECO:0000256" key="2">
    <source>
        <dbReference type="ARBA" id="ARBA00023015"/>
    </source>
</evidence>
<evidence type="ECO:0000256" key="4">
    <source>
        <dbReference type="ARBA" id="ARBA00023125"/>
    </source>
</evidence>
<dbReference type="PANTHER" id="PTHR43133">
    <property type="entry name" value="RNA POLYMERASE ECF-TYPE SIGMA FACTO"/>
    <property type="match status" value="1"/>
</dbReference>
<evidence type="ECO:0000313" key="9">
    <source>
        <dbReference type="Proteomes" id="UP001321700"/>
    </source>
</evidence>
<feature type="domain" description="RNA polymerase sigma factor 70 region 4 type 2" evidence="7">
    <location>
        <begin position="123"/>
        <end position="174"/>
    </location>
</feature>
<dbReference type="InterPro" id="IPR014284">
    <property type="entry name" value="RNA_pol_sigma-70_dom"/>
</dbReference>
<name>A0ABU3KS04_9BURK</name>
<dbReference type="Pfam" id="PF04542">
    <property type="entry name" value="Sigma70_r2"/>
    <property type="match status" value="1"/>
</dbReference>
<evidence type="ECO:0000256" key="5">
    <source>
        <dbReference type="ARBA" id="ARBA00023163"/>
    </source>
</evidence>
<sequence>MKNDDTFVTGQEVNVDAIVNIAITKYSKLQRFLRRFERDPFLVEDLVQDVFVELIKSASRYEGRSNPETWIFGVAANLGRSHRASMSMSRFCGREVQMDEEDIELQHVDMSFMDNLIATERLRQVQAEVETMSPSLQMTFESIFVYDLTYQQTADFLNVPIGTVRSRASRLRELLQPRDPEFH</sequence>
<proteinExistence type="inferred from homology"/>
<dbReference type="RefSeq" id="WP_313876313.1">
    <property type="nucleotide sequence ID" value="NZ_JAVBIK010000003.1"/>
</dbReference>
<dbReference type="NCBIfam" id="TIGR02937">
    <property type="entry name" value="sigma70-ECF"/>
    <property type="match status" value="1"/>
</dbReference>
<dbReference type="Gene3D" id="1.10.1740.10">
    <property type="match status" value="1"/>
</dbReference>
<dbReference type="PANTHER" id="PTHR43133:SF8">
    <property type="entry name" value="RNA POLYMERASE SIGMA FACTOR HI_1459-RELATED"/>
    <property type="match status" value="1"/>
</dbReference>
<keyword evidence="2" id="KW-0805">Transcription regulation</keyword>
<dbReference type="SUPFAM" id="SSF88946">
    <property type="entry name" value="Sigma2 domain of RNA polymerase sigma factors"/>
    <property type="match status" value="1"/>
</dbReference>
<organism evidence="8 9">
    <name type="scientific">Rhodoferax potami</name>
    <dbReference type="NCBI Taxonomy" id="3068338"/>
    <lineage>
        <taxon>Bacteria</taxon>
        <taxon>Pseudomonadati</taxon>
        <taxon>Pseudomonadota</taxon>
        <taxon>Betaproteobacteria</taxon>
        <taxon>Burkholderiales</taxon>
        <taxon>Comamonadaceae</taxon>
        <taxon>Rhodoferax</taxon>
    </lineage>
</organism>
<dbReference type="EMBL" id="JAVBIK010000003">
    <property type="protein sequence ID" value="MDT7520601.1"/>
    <property type="molecule type" value="Genomic_DNA"/>
</dbReference>
<dbReference type="InterPro" id="IPR007627">
    <property type="entry name" value="RNA_pol_sigma70_r2"/>
</dbReference>
<keyword evidence="9" id="KW-1185">Reference proteome</keyword>
<keyword evidence="4" id="KW-0238">DNA-binding</keyword>
<dbReference type="Pfam" id="PF08281">
    <property type="entry name" value="Sigma70_r4_2"/>
    <property type="match status" value="1"/>
</dbReference>
<dbReference type="InterPro" id="IPR013324">
    <property type="entry name" value="RNA_pol_sigma_r3/r4-like"/>
</dbReference>